<evidence type="ECO:0000256" key="6">
    <source>
        <dbReference type="ARBA" id="ARBA00022884"/>
    </source>
</evidence>
<evidence type="ECO:0000256" key="2">
    <source>
        <dbReference type="ARBA" id="ARBA00004496"/>
    </source>
</evidence>
<feature type="compositionally biased region" description="Basic and acidic residues" evidence="9">
    <location>
        <begin position="104"/>
        <end position="164"/>
    </location>
</feature>
<dbReference type="RefSeq" id="XP_022333021.1">
    <property type="nucleotide sequence ID" value="XM_022477313.1"/>
</dbReference>
<dbReference type="SMART" id="SM00360">
    <property type="entry name" value="RRM"/>
    <property type="match status" value="1"/>
</dbReference>
<evidence type="ECO:0000256" key="5">
    <source>
        <dbReference type="ARBA" id="ARBA00022737"/>
    </source>
</evidence>
<evidence type="ECO:0000256" key="9">
    <source>
        <dbReference type="SAM" id="MobiDB-lite"/>
    </source>
</evidence>
<evidence type="ECO:0000313" key="11">
    <source>
        <dbReference type="Proteomes" id="UP000694844"/>
    </source>
</evidence>
<dbReference type="CDD" id="cd12343">
    <property type="entry name" value="RRM1_2_CoAA_like"/>
    <property type="match status" value="1"/>
</dbReference>
<dbReference type="SUPFAM" id="SSF54928">
    <property type="entry name" value="RNA-binding domain, RBD"/>
    <property type="match status" value="1"/>
</dbReference>
<keyword evidence="4" id="KW-0597">Phosphoprotein</keyword>
<dbReference type="PROSITE" id="PS50102">
    <property type="entry name" value="RRM"/>
    <property type="match status" value="1"/>
</dbReference>
<dbReference type="GO" id="GO:0007010">
    <property type="term" value="P:cytoskeleton organization"/>
    <property type="evidence" value="ECO:0007669"/>
    <property type="project" value="UniProtKB-ARBA"/>
</dbReference>
<dbReference type="GeneID" id="111130348"/>
<keyword evidence="6 8" id="KW-0694">RNA-binding</keyword>
<feature type="region of interest" description="Disordered" evidence="9">
    <location>
        <begin position="67"/>
        <end position="268"/>
    </location>
</feature>
<dbReference type="Gene3D" id="3.30.70.330">
    <property type="match status" value="1"/>
</dbReference>
<dbReference type="FunFam" id="3.30.70.330:FF:000046">
    <property type="entry name" value="RNA-binding protein 14 isoform X1"/>
    <property type="match status" value="1"/>
</dbReference>
<dbReference type="InterPro" id="IPR000504">
    <property type="entry name" value="RRM_dom"/>
</dbReference>
<keyword evidence="7" id="KW-0539">Nucleus</keyword>
<dbReference type="PANTHER" id="PTHR23147">
    <property type="entry name" value="SERINE/ARGININE RICH SPLICING FACTOR"/>
    <property type="match status" value="1"/>
</dbReference>
<dbReference type="InterPro" id="IPR050907">
    <property type="entry name" value="SRSF"/>
</dbReference>
<dbReference type="GO" id="GO:0010467">
    <property type="term" value="P:gene expression"/>
    <property type="evidence" value="ECO:0007669"/>
    <property type="project" value="UniProtKB-ARBA"/>
</dbReference>
<dbReference type="GO" id="GO:0003723">
    <property type="term" value="F:RNA binding"/>
    <property type="evidence" value="ECO:0007669"/>
    <property type="project" value="UniProtKB-UniRule"/>
</dbReference>
<keyword evidence="5" id="KW-0677">Repeat</keyword>
<comment type="subcellular location">
    <subcellularLocation>
        <location evidence="2">Cytoplasm</location>
    </subcellularLocation>
    <subcellularLocation>
        <location evidence="1">Nucleus</location>
    </subcellularLocation>
</comment>
<protein>
    <submittedName>
        <fullName evidence="12">Probable splicing factor, arginine/serine-rich 6 isoform X2</fullName>
    </submittedName>
</protein>
<dbReference type="InterPro" id="IPR035979">
    <property type="entry name" value="RBD_domain_sf"/>
</dbReference>
<dbReference type="Pfam" id="PF00076">
    <property type="entry name" value="RRM_1"/>
    <property type="match status" value="1"/>
</dbReference>
<organism evidence="11 12">
    <name type="scientific">Crassostrea virginica</name>
    <name type="common">Eastern oyster</name>
    <dbReference type="NCBI Taxonomy" id="6565"/>
    <lineage>
        <taxon>Eukaryota</taxon>
        <taxon>Metazoa</taxon>
        <taxon>Spiralia</taxon>
        <taxon>Lophotrochozoa</taxon>
        <taxon>Mollusca</taxon>
        <taxon>Bivalvia</taxon>
        <taxon>Autobranchia</taxon>
        <taxon>Pteriomorphia</taxon>
        <taxon>Ostreida</taxon>
        <taxon>Ostreoidea</taxon>
        <taxon>Ostreidae</taxon>
        <taxon>Crassostrea</taxon>
    </lineage>
</organism>
<evidence type="ECO:0000259" key="10">
    <source>
        <dbReference type="PROSITE" id="PS50102"/>
    </source>
</evidence>
<evidence type="ECO:0000256" key="1">
    <source>
        <dbReference type="ARBA" id="ARBA00004123"/>
    </source>
</evidence>
<evidence type="ECO:0000313" key="12">
    <source>
        <dbReference type="RefSeq" id="XP_022333021.1"/>
    </source>
</evidence>
<feature type="compositionally biased region" description="Gly residues" evidence="9">
    <location>
        <begin position="75"/>
        <end position="94"/>
    </location>
</feature>
<dbReference type="Proteomes" id="UP000694844">
    <property type="component" value="Chromosome 4"/>
</dbReference>
<accession>A0A8B8E1A8</accession>
<name>A0A8B8E1A8_CRAVI</name>
<dbReference type="GO" id="GO:0005634">
    <property type="term" value="C:nucleus"/>
    <property type="evidence" value="ECO:0007669"/>
    <property type="project" value="UniProtKB-SubCell"/>
</dbReference>
<sequence>MPTKIFIGNLGSNCRSEDLRELFEKYGKVTECDVLKNFGFVHMQSEEEADDAIKNLDGFTIKGNRMRVELSTGKSRGGGRGGGRMRGGGRGGGRGSDRGYGPPARDRYDPYRRPPAYDDYYRYPPRDDRRGPPPERYDPPPRDRYYGYERRPPPPEYERYERPRTAASDPYYRERAAIGSRPPPDYYSRSYPDPRGEGPPPPPRSYEDDYSANGYYDSYKEPPPPAPPADSLGSGSYYDRFYKKAPPSQPTSRPPPPPGTNQAEPLYF</sequence>
<evidence type="ECO:0000256" key="3">
    <source>
        <dbReference type="ARBA" id="ARBA00022490"/>
    </source>
</evidence>
<feature type="compositionally biased region" description="Pro residues" evidence="9">
    <location>
        <begin position="247"/>
        <end position="259"/>
    </location>
</feature>
<proteinExistence type="predicted"/>
<evidence type="ECO:0000256" key="4">
    <source>
        <dbReference type="ARBA" id="ARBA00022553"/>
    </source>
</evidence>
<evidence type="ECO:0000256" key="7">
    <source>
        <dbReference type="ARBA" id="ARBA00023242"/>
    </source>
</evidence>
<dbReference type="AlphaFoldDB" id="A0A8B8E1A8"/>
<dbReference type="OrthoDB" id="79941at2759"/>
<dbReference type="InterPro" id="IPR012677">
    <property type="entry name" value="Nucleotide-bd_a/b_plait_sf"/>
</dbReference>
<evidence type="ECO:0000256" key="8">
    <source>
        <dbReference type="PROSITE-ProRule" id="PRU00176"/>
    </source>
</evidence>
<feature type="domain" description="RRM" evidence="10">
    <location>
        <begin position="3"/>
        <end position="73"/>
    </location>
</feature>
<gene>
    <name evidence="12" type="primary">LOC111130348</name>
</gene>
<keyword evidence="3" id="KW-0963">Cytoplasm</keyword>
<keyword evidence="11" id="KW-1185">Reference proteome</keyword>
<reference evidence="12" key="1">
    <citation type="submission" date="2025-08" db="UniProtKB">
        <authorList>
            <consortium name="RefSeq"/>
        </authorList>
    </citation>
    <scope>IDENTIFICATION</scope>
    <source>
        <tissue evidence="12">Whole sample</tissue>
    </source>
</reference>
<dbReference type="GO" id="GO:0005737">
    <property type="term" value="C:cytoplasm"/>
    <property type="evidence" value="ECO:0007669"/>
    <property type="project" value="UniProtKB-SubCell"/>
</dbReference>